<comment type="caution">
    <text evidence="2">The sequence shown here is derived from an EMBL/GenBank/DDBJ whole genome shotgun (WGS) entry which is preliminary data.</text>
</comment>
<accession>A0AAW1J455</accession>
<keyword evidence="1" id="KW-0812">Transmembrane</keyword>
<evidence type="ECO:0000256" key="1">
    <source>
        <dbReference type="SAM" id="Phobius"/>
    </source>
</evidence>
<dbReference type="EMBL" id="JBDFQZ010000008">
    <property type="protein sequence ID" value="KAK9697869.1"/>
    <property type="molecule type" value="Genomic_DNA"/>
</dbReference>
<proteinExistence type="predicted"/>
<keyword evidence="1" id="KW-0472">Membrane</keyword>
<gene>
    <name evidence="2" type="ORF">RND81_08G065900</name>
</gene>
<dbReference type="PROSITE" id="PS51257">
    <property type="entry name" value="PROKAR_LIPOPROTEIN"/>
    <property type="match status" value="1"/>
</dbReference>
<sequence>MGRVGDNIRSPNRHSLSFLITPSQTALSLSCRFRPSVFYTLSPLLPVTSPFLSHADHITPPSPTTIISSLSFITIIIIITTTTHLSLRFSLVRIAITIVGAGLDAATTAAPRLILPFFSSDLDSKLPCHPCVLLYAPLTGAIYHRCSDLIF</sequence>
<keyword evidence="1" id="KW-1133">Transmembrane helix</keyword>
<name>A0AAW1J455_SAPOF</name>
<dbReference type="Proteomes" id="UP001443914">
    <property type="component" value="Unassembled WGS sequence"/>
</dbReference>
<organism evidence="2 3">
    <name type="scientific">Saponaria officinalis</name>
    <name type="common">Common soapwort</name>
    <name type="synonym">Lychnis saponaria</name>
    <dbReference type="NCBI Taxonomy" id="3572"/>
    <lineage>
        <taxon>Eukaryota</taxon>
        <taxon>Viridiplantae</taxon>
        <taxon>Streptophyta</taxon>
        <taxon>Embryophyta</taxon>
        <taxon>Tracheophyta</taxon>
        <taxon>Spermatophyta</taxon>
        <taxon>Magnoliopsida</taxon>
        <taxon>eudicotyledons</taxon>
        <taxon>Gunneridae</taxon>
        <taxon>Pentapetalae</taxon>
        <taxon>Caryophyllales</taxon>
        <taxon>Caryophyllaceae</taxon>
        <taxon>Caryophylleae</taxon>
        <taxon>Saponaria</taxon>
    </lineage>
</organism>
<evidence type="ECO:0000313" key="3">
    <source>
        <dbReference type="Proteomes" id="UP001443914"/>
    </source>
</evidence>
<keyword evidence="3" id="KW-1185">Reference proteome</keyword>
<reference evidence="2" key="1">
    <citation type="submission" date="2024-03" db="EMBL/GenBank/DDBJ databases">
        <title>WGS assembly of Saponaria officinalis var. Norfolk2.</title>
        <authorList>
            <person name="Jenkins J."/>
            <person name="Shu S."/>
            <person name="Grimwood J."/>
            <person name="Barry K."/>
            <person name="Goodstein D."/>
            <person name="Schmutz J."/>
            <person name="Leebens-Mack J."/>
            <person name="Osbourn A."/>
        </authorList>
    </citation>
    <scope>NUCLEOTIDE SEQUENCE [LARGE SCALE GENOMIC DNA]</scope>
    <source>
        <strain evidence="2">JIC</strain>
    </source>
</reference>
<protein>
    <submittedName>
        <fullName evidence="2">Uncharacterized protein</fullName>
    </submittedName>
</protein>
<dbReference type="AlphaFoldDB" id="A0AAW1J455"/>
<evidence type="ECO:0000313" key="2">
    <source>
        <dbReference type="EMBL" id="KAK9697869.1"/>
    </source>
</evidence>
<feature type="transmembrane region" description="Helical" evidence="1">
    <location>
        <begin position="66"/>
        <end position="87"/>
    </location>
</feature>